<reference evidence="1 2" key="2">
    <citation type="submission" date="2013-11" db="EMBL/GenBank/DDBJ databases">
        <title>The Genome Sequence of Phytophthora parasitica INRA-310.</title>
        <authorList>
            <consortium name="The Broad Institute Genomics Platform"/>
            <person name="Russ C."/>
            <person name="Tyler B."/>
            <person name="Panabieres F."/>
            <person name="Shan W."/>
            <person name="Tripathy S."/>
            <person name="Grunwald N."/>
            <person name="Machado M."/>
            <person name="Johnson C.S."/>
            <person name="Arredondo F."/>
            <person name="Hong C."/>
            <person name="Coffey M."/>
            <person name="Young S.K."/>
            <person name="Zeng Q."/>
            <person name="Gargeya S."/>
            <person name="Fitzgerald M."/>
            <person name="Abouelleil A."/>
            <person name="Alvarado L."/>
            <person name="Chapman S.B."/>
            <person name="Gainer-Dewar J."/>
            <person name="Goldberg J."/>
            <person name="Griggs A."/>
            <person name="Gujja S."/>
            <person name="Hansen M."/>
            <person name="Howarth C."/>
            <person name="Imamovic A."/>
            <person name="Ireland A."/>
            <person name="Larimer J."/>
            <person name="McCowan C."/>
            <person name="Murphy C."/>
            <person name="Pearson M."/>
            <person name="Poon T.W."/>
            <person name="Priest M."/>
            <person name="Roberts A."/>
            <person name="Saif S."/>
            <person name="Shea T."/>
            <person name="Sykes S."/>
            <person name="Wortman J."/>
            <person name="Nusbaum C."/>
            <person name="Birren B."/>
        </authorList>
    </citation>
    <scope>NUCLEOTIDE SEQUENCE [LARGE SCALE GENOMIC DNA]</scope>
    <source>
        <strain evidence="1 2">INRA-310</strain>
    </source>
</reference>
<dbReference type="GeneID" id="20193358"/>
<feature type="non-terminal residue" evidence="1">
    <location>
        <position position="78"/>
    </location>
</feature>
<dbReference type="EMBL" id="KI669765">
    <property type="protein sequence ID" value="ETM98012.1"/>
    <property type="molecule type" value="Genomic_DNA"/>
</dbReference>
<dbReference type="RefSeq" id="XP_008916689.1">
    <property type="nucleotide sequence ID" value="XM_008918441.1"/>
</dbReference>
<organism evidence="1 2">
    <name type="scientific">Phytophthora nicotianae (strain INRA-310)</name>
    <name type="common">Phytophthora parasitica</name>
    <dbReference type="NCBI Taxonomy" id="761204"/>
    <lineage>
        <taxon>Eukaryota</taxon>
        <taxon>Sar</taxon>
        <taxon>Stramenopiles</taxon>
        <taxon>Oomycota</taxon>
        <taxon>Peronosporomycetes</taxon>
        <taxon>Peronosporales</taxon>
        <taxon>Peronosporaceae</taxon>
        <taxon>Phytophthora</taxon>
    </lineage>
</organism>
<sequence>MPELCFQADKMKPGETISTCFGRLYDHDFGLFFESKFEKVVLIDEAQLTYNDRQLWPGMRLAYAELNEMVLGVDSDKK</sequence>
<dbReference type="AlphaFoldDB" id="W2PAE0"/>
<accession>W2PAE0</accession>
<name>W2PAE0_PHYN3</name>
<gene>
    <name evidence="1" type="ORF">PPTG_24759</name>
</gene>
<evidence type="ECO:0000313" key="2">
    <source>
        <dbReference type="Proteomes" id="UP000018817"/>
    </source>
</evidence>
<dbReference type="VEuPathDB" id="FungiDB:PPTG_24759"/>
<protein>
    <submittedName>
        <fullName evidence="1">Uncharacterized protein</fullName>
    </submittedName>
</protein>
<proteinExistence type="predicted"/>
<evidence type="ECO:0000313" key="1">
    <source>
        <dbReference type="EMBL" id="ETM98012.1"/>
    </source>
</evidence>
<dbReference type="Proteomes" id="UP000018817">
    <property type="component" value="Unassembled WGS sequence"/>
</dbReference>
<dbReference type="OrthoDB" id="2364732at2759"/>
<reference evidence="2" key="1">
    <citation type="submission" date="2011-12" db="EMBL/GenBank/DDBJ databases">
        <authorList>
            <consortium name="The Broad Institute Genome Sequencing Platform"/>
            <person name="Russ C."/>
            <person name="Tyler B."/>
            <person name="Panabieres F."/>
            <person name="Shan W."/>
            <person name="Tripathy S."/>
            <person name="Grunwald N."/>
            <person name="Machado M."/>
            <person name="Young S.K."/>
            <person name="Zeng Q."/>
            <person name="Gargeya S."/>
            <person name="Fitzgerald M."/>
            <person name="Haas B."/>
            <person name="Abouelleil A."/>
            <person name="Alvarado L."/>
            <person name="Arachchi H.M."/>
            <person name="Berlin A."/>
            <person name="Chapman S.B."/>
            <person name="Gearin G."/>
            <person name="Goldberg J."/>
            <person name="Griggs A."/>
            <person name="Gujja S."/>
            <person name="Hansen M."/>
            <person name="Heiman D."/>
            <person name="Howarth C."/>
            <person name="Larimer J."/>
            <person name="Lui A."/>
            <person name="MacDonald P.J.P."/>
            <person name="McCowen C."/>
            <person name="Montmayeur A."/>
            <person name="Murphy C."/>
            <person name="Neiman D."/>
            <person name="Pearson M."/>
            <person name="Priest M."/>
            <person name="Roberts A."/>
            <person name="Saif S."/>
            <person name="Shea T."/>
            <person name="Sisk P."/>
            <person name="Stolte C."/>
            <person name="Sykes S."/>
            <person name="Wortman J."/>
            <person name="Nusbaum C."/>
            <person name="Birren B."/>
        </authorList>
    </citation>
    <scope>NUCLEOTIDE SEQUENCE [LARGE SCALE GENOMIC DNA]</scope>
    <source>
        <strain evidence="2">INRA-310</strain>
    </source>
</reference>